<dbReference type="PANTHER" id="PTHR42885">
    <property type="entry name" value="HISTIDINOL-PHOSPHATE AMINOTRANSFERASE-RELATED"/>
    <property type="match status" value="1"/>
</dbReference>
<dbReference type="PROSITE" id="PS00599">
    <property type="entry name" value="AA_TRANSFER_CLASS_2"/>
    <property type="match status" value="1"/>
</dbReference>
<dbReference type="STRING" id="36842.SAMN02194393_00254"/>
<dbReference type="Gene3D" id="3.40.640.10">
    <property type="entry name" value="Type I PLP-dependent aspartate aminotransferase-like (Major domain)"/>
    <property type="match status" value="1"/>
</dbReference>
<dbReference type="RefSeq" id="WP_079488734.1">
    <property type="nucleotide sequence ID" value="NZ_FUZT01000001.1"/>
</dbReference>
<comment type="cofactor">
    <cofactor evidence="1 3">
        <name>pyridoxal 5'-phosphate</name>
        <dbReference type="ChEBI" id="CHEBI:597326"/>
    </cofactor>
</comment>
<accession>A0A1T5IDT5</accession>
<keyword evidence="5" id="KW-0808">Transferase</keyword>
<evidence type="ECO:0000313" key="6">
    <source>
        <dbReference type="Proteomes" id="UP000190285"/>
    </source>
</evidence>
<dbReference type="Proteomes" id="UP000190285">
    <property type="component" value="Unassembled WGS sequence"/>
</dbReference>
<dbReference type="OrthoDB" id="9813612at2"/>
<protein>
    <submittedName>
        <fullName evidence="5">Histidinol-phosphate aminotransferase</fullName>
    </submittedName>
</protein>
<dbReference type="InterPro" id="IPR015421">
    <property type="entry name" value="PyrdxlP-dep_Trfase_major"/>
</dbReference>
<reference evidence="5 6" key="1">
    <citation type="submission" date="2017-02" db="EMBL/GenBank/DDBJ databases">
        <authorList>
            <person name="Peterson S.W."/>
        </authorList>
    </citation>
    <scope>NUCLEOTIDE SEQUENCE [LARGE SCALE GENOMIC DNA]</scope>
    <source>
        <strain evidence="5 6">M1</strain>
    </source>
</reference>
<dbReference type="InterPro" id="IPR015422">
    <property type="entry name" value="PyrdxlP-dep_Trfase_small"/>
</dbReference>
<keyword evidence="2 3" id="KW-0663">Pyridoxal phosphate</keyword>
<keyword evidence="5" id="KW-0032">Aminotransferase</keyword>
<dbReference type="SUPFAM" id="SSF53383">
    <property type="entry name" value="PLP-dependent transferases"/>
    <property type="match status" value="1"/>
</dbReference>
<dbReference type="GO" id="GO:0008483">
    <property type="term" value="F:transaminase activity"/>
    <property type="evidence" value="ECO:0007669"/>
    <property type="project" value="UniProtKB-KW"/>
</dbReference>
<dbReference type="Pfam" id="PF00155">
    <property type="entry name" value="Aminotran_1_2"/>
    <property type="match status" value="1"/>
</dbReference>
<evidence type="ECO:0000313" key="5">
    <source>
        <dbReference type="EMBL" id="SKC37208.1"/>
    </source>
</evidence>
<comment type="similarity">
    <text evidence="3">Belongs to the class-II pyridoxal-phosphate-dependent aminotransferase family.</text>
</comment>
<dbReference type="PANTHER" id="PTHR42885:SF1">
    <property type="entry name" value="THREONINE-PHOSPHATE DECARBOXYLASE"/>
    <property type="match status" value="1"/>
</dbReference>
<evidence type="ECO:0000256" key="2">
    <source>
        <dbReference type="ARBA" id="ARBA00022898"/>
    </source>
</evidence>
<dbReference type="GO" id="GO:0030170">
    <property type="term" value="F:pyridoxal phosphate binding"/>
    <property type="evidence" value="ECO:0007669"/>
    <property type="project" value="InterPro"/>
</dbReference>
<proteinExistence type="inferred from homology"/>
<dbReference type="InterPro" id="IPR015424">
    <property type="entry name" value="PyrdxlP-dep_Trfase"/>
</dbReference>
<evidence type="ECO:0000256" key="3">
    <source>
        <dbReference type="RuleBase" id="RU003693"/>
    </source>
</evidence>
<evidence type="ECO:0000259" key="4">
    <source>
        <dbReference type="Pfam" id="PF00155"/>
    </source>
</evidence>
<dbReference type="CDD" id="cd00609">
    <property type="entry name" value="AAT_like"/>
    <property type="match status" value="1"/>
</dbReference>
<dbReference type="Gene3D" id="3.90.1150.10">
    <property type="entry name" value="Aspartate Aminotransferase, domain 1"/>
    <property type="match status" value="1"/>
</dbReference>
<evidence type="ECO:0000256" key="1">
    <source>
        <dbReference type="ARBA" id="ARBA00001933"/>
    </source>
</evidence>
<dbReference type="AlphaFoldDB" id="A0A1T5IDT5"/>
<organism evidence="5 6">
    <name type="scientific">Maledivibacter halophilus</name>
    <dbReference type="NCBI Taxonomy" id="36842"/>
    <lineage>
        <taxon>Bacteria</taxon>
        <taxon>Bacillati</taxon>
        <taxon>Bacillota</taxon>
        <taxon>Clostridia</taxon>
        <taxon>Peptostreptococcales</taxon>
        <taxon>Caminicellaceae</taxon>
        <taxon>Maledivibacter</taxon>
    </lineage>
</organism>
<dbReference type="InterPro" id="IPR004839">
    <property type="entry name" value="Aminotransferase_I/II_large"/>
</dbReference>
<gene>
    <name evidence="5" type="ORF">SAMN02194393_00254</name>
</gene>
<dbReference type="EMBL" id="FUZT01000001">
    <property type="protein sequence ID" value="SKC37208.1"/>
    <property type="molecule type" value="Genomic_DNA"/>
</dbReference>
<sequence length="366" mass="42166">MKYGLKANIINLNTNSYAEEKETKYQSKIIDCSIGINPFGFFKELRNNFANIPDEMINNYPESITYFKKDIINFWIDLFELKEDNILLGDGSIDIIYKINKLFLSSNSKVLGYSPQFPDYIDDVKSYDGIYDYQLMLSKNNYKFMLEPFLIKLKKDYKLIYLDNPNNPTGQVIPISYIEKIVKKAKSLGICVIVDEAYGDFMNKRNSAVSLIEKYNNVFVLRTLSKGLGLAGLRGGYLITSIKLSNYYRKISNPYSMNSIARYLASKALKNTSFIEDCKKKIRELKSELIESLNKMIVLHTDLNVPIMTIKHPNPEIDLEEELLKHNILSISGRKFIGLDKSFVRLRIPAKINPLLEAFIKIENSI</sequence>
<feature type="domain" description="Aminotransferase class I/classII large" evidence="4">
    <location>
        <begin position="29"/>
        <end position="350"/>
    </location>
</feature>
<dbReference type="InterPro" id="IPR001917">
    <property type="entry name" value="Aminotrans_II_pyridoxalP_BS"/>
</dbReference>
<keyword evidence="6" id="KW-1185">Reference proteome</keyword>
<name>A0A1T5IDT5_9FIRM</name>